<gene>
    <name evidence="9" type="primary">ung</name>
    <name evidence="12" type="ORF">E6W99_21645</name>
</gene>
<dbReference type="GO" id="GO:0005737">
    <property type="term" value="C:cytoplasm"/>
    <property type="evidence" value="ECO:0007669"/>
    <property type="project" value="UniProtKB-SubCell"/>
</dbReference>
<comment type="function">
    <text evidence="2 9 10">Excises uracil residues from the DNA which can arise as a result of misincorporation of dUMP residues by DNA polymerase or due to deamination of cytosine.</text>
</comment>
<sequence>MQEFIKNEWSTLLNGQFEKPYFKQLIEFINDEYNEGIIFPKREHIFEALNKTSYQSVKAVILGQDPYHGDGQAQGLSFSVQPHMKLPPSLRNIFIELKEDLGCDTPQHGSLLKWADEGVLLLNTVLTVKKGMANSHKGKGWEHFTDEIITLLNKRDKPIVFILWGKHAGEKKSFITSPQHLIIESSHPSPFSARKGFFGSKPFSKTNDFLKQHHMEEINWCLDEFPFHEKELN</sequence>
<dbReference type="CDD" id="cd10027">
    <property type="entry name" value="UDG-F1-like"/>
    <property type="match status" value="1"/>
</dbReference>
<evidence type="ECO:0000313" key="13">
    <source>
        <dbReference type="Proteomes" id="UP000310334"/>
    </source>
</evidence>
<keyword evidence="7 9" id="KW-0378">Hydrolase</keyword>
<dbReference type="EMBL" id="SSNT01000021">
    <property type="protein sequence ID" value="THF76291.1"/>
    <property type="molecule type" value="Genomic_DNA"/>
</dbReference>
<dbReference type="PANTHER" id="PTHR11264">
    <property type="entry name" value="URACIL-DNA GLYCOSYLASE"/>
    <property type="match status" value="1"/>
</dbReference>
<dbReference type="Proteomes" id="UP000310334">
    <property type="component" value="Unassembled WGS sequence"/>
</dbReference>
<dbReference type="NCBIfam" id="NF003588">
    <property type="entry name" value="PRK05254.1-1"/>
    <property type="match status" value="1"/>
</dbReference>
<dbReference type="NCBIfam" id="NF003589">
    <property type="entry name" value="PRK05254.1-2"/>
    <property type="match status" value="1"/>
</dbReference>
<dbReference type="SMART" id="SM00986">
    <property type="entry name" value="UDG"/>
    <property type="match status" value="1"/>
</dbReference>
<dbReference type="Pfam" id="PF03167">
    <property type="entry name" value="UDG"/>
    <property type="match status" value="1"/>
</dbReference>
<dbReference type="InterPro" id="IPR005122">
    <property type="entry name" value="Uracil-DNA_glycosylase-like"/>
</dbReference>
<dbReference type="AlphaFoldDB" id="A0A4S4BN47"/>
<dbReference type="SMART" id="SM00987">
    <property type="entry name" value="UreE_C"/>
    <property type="match status" value="1"/>
</dbReference>
<evidence type="ECO:0000256" key="7">
    <source>
        <dbReference type="ARBA" id="ARBA00022801"/>
    </source>
</evidence>
<dbReference type="NCBIfam" id="TIGR00628">
    <property type="entry name" value="ung"/>
    <property type="match status" value="1"/>
</dbReference>
<dbReference type="InterPro" id="IPR036895">
    <property type="entry name" value="Uracil-DNA_glycosylase-like_sf"/>
</dbReference>
<dbReference type="NCBIfam" id="NF003592">
    <property type="entry name" value="PRK05254.1-5"/>
    <property type="match status" value="1"/>
</dbReference>
<comment type="subcellular location">
    <subcellularLocation>
        <location evidence="9">Cytoplasm</location>
    </subcellularLocation>
</comment>
<dbReference type="InterPro" id="IPR018085">
    <property type="entry name" value="Ura-DNA_Glyclase_AS"/>
</dbReference>
<dbReference type="GO" id="GO:0004844">
    <property type="term" value="F:uracil DNA N-glycosylase activity"/>
    <property type="evidence" value="ECO:0007669"/>
    <property type="project" value="UniProtKB-UniRule"/>
</dbReference>
<organism evidence="12 13">
    <name type="scientific">Metabacillus sediminilitoris</name>
    <dbReference type="NCBI Taxonomy" id="2567941"/>
    <lineage>
        <taxon>Bacteria</taxon>
        <taxon>Bacillati</taxon>
        <taxon>Bacillota</taxon>
        <taxon>Bacilli</taxon>
        <taxon>Bacillales</taxon>
        <taxon>Bacillaceae</taxon>
        <taxon>Metabacillus</taxon>
    </lineage>
</organism>
<keyword evidence="9" id="KW-0963">Cytoplasm</keyword>
<dbReference type="EC" id="3.2.2.27" evidence="4 9"/>
<evidence type="ECO:0000313" key="12">
    <source>
        <dbReference type="EMBL" id="THF76291.1"/>
    </source>
</evidence>
<comment type="similarity">
    <text evidence="3 9 10">Belongs to the uracil-DNA glycosylase (UDG) superfamily. UNG family.</text>
</comment>
<dbReference type="Gene3D" id="3.40.470.10">
    <property type="entry name" value="Uracil-DNA glycosylase-like domain"/>
    <property type="match status" value="1"/>
</dbReference>
<dbReference type="PROSITE" id="PS00130">
    <property type="entry name" value="U_DNA_GLYCOSYLASE"/>
    <property type="match status" value="1"/>
</dbReference>
<evidence type="ECO:0000256" key="8">
    <source>
        <dbReference type="ARBA" id="ARBA00023204"/>
    </source>
</evidence>
<dbReference type="RefSeq" id="WP_136357744.1">
    <property type="nucleotide sequence ID" value="NZ_CP046266.1"/>
</dbReference>
<comment type="catalytic activity">
    <reaction evidence="1 9 10">
        <text>Hydrolyzes single-stranded DNA or mismatched double-stranded DNA and polynucleotides, releasing free uracil.</text>
        <dbReference type="EC" id="3.2.2.27"/>
    </reaction>
</comment>
<feature type="active site" description="Proton acceptor" evidence="9">
    <location>
        <position position="65"/>
    </location>
</feature>
<keyword evidence="8 9" id="KW-0234">DNA repair</keyword>
<dbReference type="NCBIfam" id="NF003591">
    <property type="entry name" value="PRK05254.1-4"/>
    <property type="match status" value="1"/>
</dbReference>
<feature type="domain" description="Uracil-DNA glycosylase-like" evidence="11">
    <location>
        <begin position="50"/>
        <end position="210"/>
    </location>
</feature>
<evidence type="ECO:0000256" key="6">
    <source>
        <dbReference type="ARBA" id="ARBA00022763"/>
    </source>
</evidence>
<evidence type="ECO:0000256" key="5">
    <source>
        <dbReference type="ARBA" id="ARBA00018429"/>
    </source>
</evidence>
<dbReference type="OrthoDB" id="9804372at2"/>
<protein>
    <recommendedName>
        <fullName evidence="5 9">Uracil-DNA glycosylase</fullName>
        <shortName evidence="9">UDG</shortName>
        <ecNumber evidence="4 9">3.2.2.27</ecNumber>
    </recommendedName>
</protein>
<evidence type="ECO:0000256" key="3">
    <source>
        <dbReference type="ARBA" id="ARBA00008184"/>
    </source>
</evidence>
<keyword evidence="13" id="KW-1185">Reference proteome</keyword>
<keyword evidence="12" id="KW-0326">Glycosidase</keyword>
<comment type="caution">
    <text evidence="12">The sequence shown here is derived from an EMBL/GenBank/DDBJ whole genome shotgun (WGS) entry which is preliminary data.</text>
</comment>
<reference evidence="12 13" key="1">
    <citation type="submission" date="2019-04" db="EMBL/GenBank/DDBJ databases">
        <title>Bacillus sediminilitoris sp. nov., isolated from a tidal flat sediment on the East China Sea.</title>
        <authorList>
            <person name="Wei Y."/>
            <person name="Mao H."/>
            <person name="Fang J."/>
        </authorList>
    </citation>
    <scope>NUCLEOTIDE SEQUENCE [LARGE SCALE GENOMIC DNA]</scope>
    <source>
        <strain evidence="12 13">DSL-17</strain>
    </source>
</reference>
<keyword evidence="6 9" id="KW-0227">DNA damage</keyword>
<name>A0A4S4BN47_9BACI</name>
<evidence type="ECO:0000256" key="1">
    <source>
        <dbReference type="ARBA" id="ARBA00001400"/>
    </source>
</evidence>
<accession>A0A4S4BN47</accession>
<dbReference type="FunFam" id="3.40.470.10:FF:000001">
    <property type="entry name" value="Uracil-DNA glycosylase"/>
    <property type="match status" value="1"/>
</dbReference>
<evidence type="ECO:0000256" key="10">
    <source>
        <dbReference type="RuleBase" id="RU003780"/>
    </source>
</evidence>
<evidence type="ECO:0000256" key="4">
    <source>
        <dbReference type="ARBA" id="ARBA00012030"/>
    </source>
</evidence>
<evidence type="ECO:0000256" key="2">
    <source>
        <dbReference type="ARBA" id="ARBA00002631"/>
    </source>
</evidence>
<dbReference type="InterPro" id="IPR002043">
    <property type="entry name" value="UDG_fam1"/>
</dbReference>
<dbReference type="PANTHER" id="PTHR11264:SF0">
    <property type="entry name" value="URACIL-DNA GLYCOSYLASE"/>
    <property type="match status" value="1"/>
</dbReference>
<evidence type="ECO:0000256" key="9">
    <source>
        <dbReference type="HAMAP-Rule" id="MF_00148"/>
    </source>
</evidence>
<evidence type="ECO:0000259" key="11">
    <source>
        <dbReference type="SMART" id="SM00986"/>
    </source>
</evidence>
<dbReference type="SUPFAM" id="SSF52141">
    <property type="entry name" value="Uracil-DNA glycosylase-like"/>
    <property type="match status" value="1"/>
</dbReference>
<dbReference type="HAMAP" id="MF_00148">
    <property type="entry name" value="UDG"/>
    <property type="match status" value="1"/>
</dbReference>
<dbReference type="GO" id="GO:0097510">
    <property type="term" value="P:base-excision repair, AP site formation via deaminated base removal"/>
    <property type="evidence" value="ECO:0007669"/>
    <property type="project" value="TreeGrafter"/>
</dbReference>
<proteinExistence type="inferred from homology"/>